<dbReference type="RefSeq" id="WP_114620873.1">
    <property type="nucleotide sequence ID" value="NZ_PPTP01000006.1"/>
</dbReference>
<evidence type="ECO:0000256" key="1">
    <source>
        <dbReference type="ARBA" id="ARBA00004651"/>
    </source>
</evidence>
<evidence type="ECO:0000256" key="5">
    <source>
        <dbReference type="ARBA" id="ARBA00022692"/>
    </source>
</evidence>
<dbReference type="SUPFAM" id="SSF81345">
    <property type="entry name" value="ABC transporter involved in vitamin B12 uptake, BtuC"/>
    <property type="match status" value="1"/>
</dbReference>
<keyword evidence="10" id="KW-1185">Reference proteome</keyword>
<evidence type="ECO:0000313" key="9">
    <source>
        <dbReference type="EMBL" id="RDB54998.1"/>
    </source>
</evidence>
<dbReference type="InterPro" id="IPR037294">
    <property type="entry name" value="ABC_BtuC-like"/>
</dbReference>
<dbReference type="EMBL" id="PPTP01000006">
    <property type="protein sequence ID" value="RDB54998.1"/>
    <property type="molecule type" value="Genomic_DNA"/>
</dbReference>
<reference evidence="9 10" key="1">
    <citation type="journal article" date="2018" name="Elife">
        <title>Discovery and characterization of a prevalent human gut bacterial enzyme sufficient for the inactivation of a family of plant toxins.</title>
        <authorList>
            <person name="Koppel N."/>
            <person name="Bisanz J.E."/>
            <person name="Pandelia M.E."/>
            <person name="Turnbaugh P.J."/>
            <person name="Balskus E.P."/>
        </authorList>
    </citation>
    <scope>NUCLEOTIDE SEQUENCE [LARGE SCALE GENOMIC DNA]</scope>
    <source>
        <strain evidence="10">anaerobia AP69FAA</strain>
    </source>
</reference>
<keyword evidence="7 8" id="KW-0472">Membrane</keyword>
<keyword evidence="6 8" id="KW-1133">Transmembrane helix</keyword>
<protein>
    <submittedName>
        <fullName evidence="9">Iron ABC transporter permease</fullName>
    </submittedName>
</protein>
<feature type="transmembrane region" description="Helical" evidence="8">
    <location>
        <begin position="236"/>
        <end position="266"/>
    </location>
</feature>
<evidence type="ECO:0000256" key="4">
    <source>
        <dbReference type="ARBA" id="ARBA00022475"/>
    </source>
</evidence>
<keyword evidence="5 8" id="KW-0812">Transmembrane</keyword>
<keyword evidence="3" id="KW-0813">Transport</keyword>
<feature type="transmembrane region" description="Helical" evidence="8">
    <location>
        <begin position="61"/>
        <end position="81"/>
    </location>
</feature>
<proteinExistence type="inferred from homology"/>
<comment type="caution">
    <text evidence="9">The sequence shown here is derived from an EMBL/GenBank/DDBJ whole genome shotgun (WGS) entry which is preliminary data.</text>
</comment>
<dbReference type="FunFam" id="1.10.3470.10:FF:000001">
    <property type="entry name" value="Vitamin B12 ABC transporter permease BtuC"/>
    <property type="match status" value="1"/>
</dbReference>
<dbReference type="Gene3D" id="1.10.3470.10">
    <property type="entry name" value="ABC transporter involved in vitamin B12 uptake, BtuC"/>
    <property type="match status" value="1"/>
</dbReference>
<accession>A0A369LAI4</accession>
<keyword evidence="4" id="KW-1003">Cell membrane</keyword>
<organism evidence="9 10">
    <name type="scientific">Senegalimassilia anaerobia</name>
    <dbReference type="NCBI Taxonomy" id="1473216"/>
    <lineage>
        <taxon>Bacteria</taxon>
        <taxon>Bacillati</taxon>
        <taxon>Actinomycetota</taxon>
        <taxon>Coriobacteriia</taxon>
        <taxon>Coriobacteriales</taxon>
        <taxon>Coriobacteriaceae</taxon>
        <taxon>Senegalimassilia</taxon>
    </lineage>
</organism>
<evidence type="ECO:0000313" key="10">
    <source>
        <dbReference type="Proteomes" id="UP000253792"/>
    </source>
</evidence>
<name>A0A369LAI4_9ACTN</name>
<dbReference type="GO" id="GO:0005886">
    <property type="term" value="C:plasma membrane"/>
    <property type="evidence" value="ECO:0007669"/>
    <property type="project" value="UniProtKB-SubCell"/>
</dbReference>
<dbReference type="PANTHER" id="PTHR30472">
    <property type="entry name" value="FERRIC ENTEROBACTIN TRANSPORT SYSTEM PERMEASE PROTEIN"/>
    <property type="match status" value="1"/>
</dbReference>
<evidence type="ECO:0000256" key="7">
    <source>
        <dbReference type="ARBA" id="ARBA00023136"/>
    </source>
</evidence>
<comment type="subcellular location">
    <subcellularLocation>
        <location evidence="1">Cell membrane</location>
        <topology evidence="1">Multi-pass membrane protein</topology>
    </subcellularLocation>
</comment>
<feature type="transmembrane region" description="Helical" evidence="8">
    <location>
        <begin position="93"/>
        <end position="115"/>
    </location>
</feature>
<dbReference type="AlphaFoldDB" id="A0A369LAI4"/>
<dbReference type="Proteomes" id="UP000253792">
    <property type="component" value="Unassembled WGS sequence"/>
</dbReference>
<dbReference type="CDD" id="cd06550">
    <property type="entry name" value="TM_ABC_iron-siderophores_like"/>
    <property type="match status" value="1"/>
</dbReference>
<feature type="transmembrane region" description="Helical" evidence="8">
    <location>
        <begin position="306"/>
        <end position="325"/>
    </location>
</feature>
<gene>
    <name evidence="9" type="ORF">C1880_07125</name>
</gene>
<comment type="similarity">
    <text evidence="2">Belongs to the binding-protein-dependent transport system permease family. FecCD subfamily.</text>
</comment>
<evidence type="ECO:0000256" key="2">
    <source>
        <dbReference type="ARBA" id="ARBA00007935"/>
    </source>
</evidence>
<dbReference type="PANTHER" id="PTHR30472:SF25">
    <property type="entry name" value="ABC TRANSPORTER PERMEASE PROTEIN MJ0876-RELATED"/>
    <property type="match status" value="1"/>
</dbReference>
<feature type="transmembrane region" description="Helical" evidence="8">
    <location>
        <begin position="148"/>
        <end position="169"/>
    </location>
</feature>
<dbReference type="Pfam" id="PF01032">
    <property type="entry name" value="FecCD"/>
    <property type="match status" value="1"/>
</dbReference>
<feature type="transmembrane region" description="Helical" evidence="8">
    <location>
        <begin position="121"/>
        <end position="141"/>
    </location>
</feature>
<evidence type="ECO:0000256" key="3">
    <source>
        <dbReference type="ARBA" id="ARBA00022448"/>
    </source>
</evidence>
<dbReference type="GO" id="GO:0022857">
    <property type="term" value="F:transmembrane transporter activity"/>
    <property type="evidence" value="ECO:0007669"/>
    <property type="project" value="InterPro"/>
</dbReference>
<dbReference type="STRING" id="1034345.GCA_000236865_01842"/>
<sequence>MTDCARHRFGTMLLVLLLALAGVVFAGLALGSSSIGASDVVAYATGNASDMAVNVLANVRVPRVLGGVLAGAALAEAGALIQATLNNPLASSNIIGVNAGSGLFVLLFACVAPHALGVSAAGAFVGALASALLVFFVSLYAGASRLTIVLAGMALTSIFTAGMNAILIFNPDAYVNSSGFLVGSLSGVTASELVIPGCAICVGLLVAAGQGTRLNILSLGDEGAHALGLNVQRTRLILLSLAALLAGAAVSFAGLIGFVGLVVPHIVRFFAGHDNRRVLLLSPVAGAIVVCACDTVARTLFAPFEIPVGICMALIGGPFFIYLILRSRKGEVDGRS</sequence>
<evidence type="ECO:0000256" key="6">
    <source>
        <dbReference type="ARBA" id="ARBA00022989"/>
    </source>
</evidence>
<dbReference type="OrthoDB" id="9782305at2"/>
<evidence type="ECO:0000256" key="8">
    <source>
        <dbReference type="SAM" id="Phobius"/>
    </source>
</evidence>
<dbReference type="InterPro" id="IPR000522">
    <property type="entry name" value="ABC_transptr_permease_BtuC"/>
</dbReference>